<dbReference type="AlphaFoldDB" id="X0WCW2"/>
<sequence>MKYRVRLDLSFESETDAQSLMAYAKNLSGKAVSINEGGVNEEIAFCDLEICRHDEGLPCERLERVEIRKLTT</sequence>
<comment type="caution">
    <text evidence="1">The sequence shown here is derived from an EMBL/GenBank/DDBJ whole genome shotgun (WGS) entry which is preliminary data.</text>
</comment>
<gene>
    <name evidence="1" type="ORF">S01H1_47370</name>
</gene>
<proteinExistence type="predicted"/>
<reference evidence="1" key="1">
    <citation type="journal article" date="2014" name="Front. Microbiol.">
        <title>High frequency of phylogenetically diverse reductive dehalogenase-homologous genes in deep subseafloor sedimentary metagenomes.</title>
        <authorList>
            <person name="Kawai M."/>
            <person name="Futagami T."/>
            <person name="Toyoda A."/>
            <person name="Takaki Y."/>
            <person name="Nishi S."/>
            <person name="Hori S."/>
            <person name="Arai W."/>
            <person name="Tsubouchi T."/>
            <person name="Morono Y."/>
            <person name="Uchiyama I."/>
            <person name="Ito T."/>
            <person name="Fujiyama A."/>
            <person name="Inagaki F."/>
            <person name="Takami H."/>
        </authorList>
    </citation>
    <scope>NUCLEOTIDE SEQUENCE</scope>
    <source>
        <strain evidence="1">Expedition CK06-06</strain>
    </source>
</reference>
<name>X0WCW2_9ZZZZ</name>
<dbReference type="EMBL" id="BARS01030371">
    <property type="protein sequence ID" value="GAG21037.1"/>
    <property type="molecule type" value="Genomic_DNA"/>
</dbReference>
<accession>X0WCW2</accession>
<evidence type="ECO:0000313" key="1">
    <source>
        <dbReference type="EMBL" id="GAG21037.1"/>
    </source>
</evidence>
<protein>
    <submittedName>
        <fullName evidence="1">Uncharacterized protein</fullName>
    </submittedName>
</protein>
<organism evidence="1">
    <name type="scientific">marine sediment metagenome</name>
    <dbReference type="NCBI Taxonomy" id="412755"/>
    <lineage>
        <taxon>unclassified sequences</taxon>
        <taxon>metagenomes</taxon>
        <taxon>ecological metagenomes</taxon>
    </lineage>
</organism>